<feature type="region of interest" description="Disordered" evidence="1">
    <location>
        <begin position="1"/>
        <end position="81"/>
    </location>
</feature>
<dbReference type="Proteomes" id="UP000266841">
    <property type="component" value="Unassembled WGS sequence"/>
</dbReference>
<evidence type="ECO:0000313" key="3">
    <source>
        <dbReference type="EMBL" id="EJK59031.1"/>
    </source>
</evidence>
<name>K0SDJ2_THAOC</name>
<reference evidence="3 4" key="1">
    <citation type="journal article" date="2012" name="Genome Biol.">
        <title>Genome and low-iron response of an oceanic diatom adapted to chronic iron limitation.</title>
        <authorList>
            <person name="Lommer M."/>
            <person name="Specht M."/>
            <person name="Roy A.S."/>
            <person name="Kraemer L."/>
            <person name="Andreson R."/>
            <person name="Gutowska M.A."/>
            <person name="Wolf J."/>
            <person name="Bergner S.V."/>
            <person name="Schilhabel M.B."/>
            <person name="Klostermeier U.C."/>
            <person name="Beiko R.G."/>
            <person name="Rosenstiel P."/>
            <person name="Hippler M."/>
            <person name="Laroche J."/>
        </authorList>
    </citation>
    <scope>NUCLEOTIDE SEQUENCE [LARGE SCALE GENOMIC DNA]</scope>
    <source>
        <strain evidence="3 4">CCMP1005</strain>
    </source>
</reference>
<accession>K0SDJ2</accession>
<evidence type="ECO:0000259" key="2">
    <source>
        <dbReference type="Pfam" id="PF14214"/>
    </source>
</evidence>
<evidence type="ECO:0000256" key="1">
    <source>
        <dbReference type="SAM" id="MobiDB-lite"/>
    </source>
</evidence>
<dbReference type="eggNOG" id="ENOG502S9UM">
    <property type="taxonomic scope" value="Eukaryota"/>
</dbReference>
<feature type="non-terminal residue" evidence="3">
    <location>
        <position position="1292"/>
    </location>
</feature>
<dbReference type="EMBL" id="AGNL01023788">
    <property type="protein sequence ID" value="EJK59031.1"/>
    <property type="molecule type" value="Genomic_DNA"/>
</dbReference>
<protein>
    <recommendedName>
        <fullName evidence="2">Helitron helicase-like domain-containing protein</fullName>
    </recommendedName>
</protein>
<sequence length="1292" mass="146371">MCADPVAHAAQKQNEATAKRQSQSSKKRKARPFDDDMDIDYQPVSSPNQAKASDVAPCAPSIVSPNQAGPTKPAPGVDENGDDQRMIDRYGNLGVFISAARDGQVDEAIKTAREADQKFTRLEKNGMCFRATACPVCDCQMIGSGEVCKVTKSVLKSKENRIGVRSCEEFYGPLNEILKRQYTVEGYEGLLLSPRGKYDEDGAYVCRPCRDSLSRDHTVPPKFAIANGFFCGHLPEEIDGLRFEATEGDQWPRRGGVAEALTSDVLCAMLNPCRPYAFCITYFGGSHKSIRGHVTFFEMDMSHVGGVIDHLNNVGANPHVYCVLCGRMTLEQKRKARDLATLDTRKLSSLMKWLKTESGHPAYANYNELAEWPTPTIIEDKQNKHNTDKSVDEEKEMSYDGATFHFSSNAPDEDTGVFNSNEQFTLAMLKSSMPKLFVEGGNRVNPRDLLLENACVVQFPFGMGGPSMKRRNRVSGTECYRYYTRLSLNQFYRPDFLHVLNYLNNRARTFETAVTKCKFSRGDTPLPELIAQLDQQDFERAARRAEDGQLANNPEDQTLKIVTSTCQAVGSSTPSAAKNRKKFMAMDDLFGGTCLFVTITPCDFKSLRVQIMCSDGKIDGNREITIPDLIDPETASSVEAREVLSFNLNHRKELRMRYPGACSLVFQHIVEIIKDALLAWDPDIQLSRKDEGAFGPIEAWGAADEEQARKTLHIHWLLWVTGFNRCRRDLFSDDVDTRKLASMAFIKYVDRVTSATYPDFTVELNCPCKAVGKTEEVLEEVSPQELRDARHQDHCLKLKGEVVRCKTCRKPFSTREIVALGVDGWRKKLSDGYRKELTPDQLTPAWLDSVSCRHSYDSLYEIQEGDDRTDVSSAGDVSWLYCRDARSTLMHLNFDEHDCSHRSSCFKKGPECRFMSPTMWEERTTILFEDDPRYHCDMASIFGGAYSGQKKPFVVLPKRSIGSEYLNPHSRAISEVFSCNTSTSIGDKNHSFYVTMYSSKDTNSEDKQVFQRVVAALGRRVWYQIVAWREEGHTDEFTLQPDFGEGLGRILTGINAALSRDIVSSTMSHNLVYNNGSRFRFSHDFTHLLLCQVDSLLKNTAVDLIFRRTTVGNSGQDDIVKWADCMGHDYLHRPQELSGVCLYKFMMWYERHNWTTDNLKRRQEDPVKHANMHPGRLSFHPEHPGCNFIYLSRRKQFVIPIIYAPQGSLCDLEELKWSDPEGTYDSVVTGKREEYAKAALMLFYPFGDMRDLLDSEGSYWGKFVQELVLYTDKKGLGQTNWSLLQRNPTAPR</sequence>
<comment type="caution">
    <text evidence="3">The sequence shown here is derived from an EMBL/GenBank/DDBJ whole genome shotgun (WGS) entry which is preliminary data.</text>
</comment>
<feature type="domain" description="Helitron helicase-like" evidence="2">
    <location>
        <begin position="530"/>
        <end position="718"/>
    </location>
</feature>
<evidence type="ECO:0000313" key="4">
    <source>
        <dbReference type="Proteomes" id="UP000266841"/>
    </source>
</evidence>
<organism evidence="3 4">
    <name type="scientific">Thalassiosira oceanica</name>
    <name type="common">Marine diatom</name>
    <dbReference type="NCBI Taxonomy" id="159749"/>
    <lineage>
        <taxon>Eukaryota</taxon>
        <taxon>Sar</taxon>
        <taxon>Stramenopiles</taxon>
        <taxon>Ochrophyta</taxon>
        <taxon>Bacillariophyta</taxon>
        <taxon>Coscinodiscophyceae</taxon>
        <taxon>Thalassiosirophycidae</taxon>
        <taxon>Thalassiosirales</taxon>
        <taxon>Thalassiosiraceae</taxon>
        <taxon>Thalassiosira</taxon>
    </lineage>
</organism>
<keyword evidence="4" id="KW-1185">Reference proteome</keyword>
<dbReference type="OrthoDB" id="3254930at2759"/>
<gene>
    <name evidence="3" type="ORF">THAOC_20801</name>
</gene>
<dbReference type="Pfam" id="PF14214">
    <property type="entry name" value="Helitron_like_N"/>
    <property type="match status" value="1"/>
</dbReference>
<dbReference type="InterPro" id="IPR025476">
    <property type="entry name" value="Helitron_helicase-like"/>
</dbReference>
<proteinExistence type="predicted"/>